<proteinExistence type="inferred from homology"/>
<reference evidence="6" key="1">
    <citation type="journal article" date="2019" name="Int. J. Syst. Evol. Microbiol.">
        <title>The Global Catalogue of Microorganisms (GCM) 10K type strain sequencing project: providing services to taxonomists for standard genome sequencing and annotation.</title>
        <authorList>
            <consortium name="The Broad Institute Genomics Platform"/>
            <consortium name="The Broad Institute Genome Sequencing Center for Infectious Disease"/>
            <person name="Wu L."/>
            <person name="Ma J."/>
        </authorList>
    </citation>
    <scope>NUCLEOTIDE SEQUENCE [LARGE SCALE GENOMIC DNA]</scope>
    <source>
        <strain evidence="6">JCM 30774</strain>
    </source>
</reference>
<dbReference type="InterPro" id="IPR036390">
    <property type="entry name" value="WH_DNA-bd_sf"/>
</dbReference>
<keyword evidence="4" id="KW-0804">Transcription</keyword>
<dbReference type="InterPro" id="IPR036388">
    <property type="entry name" value="WH-like_DNA-bd_sf"/>
</dbReference>
<dbReference type="RefSeq" id="WP_377367090.1">
    <property type="nucleotide sequence ID" value="NZ_JBHTMN010000011.1"/>
</dbReference>
<protein>
    <submittedName>
        <fullName evidence="5">BlaI/MecI/CopY family transcriptional regulator</fullName>
    </submittedName>
</protein>
<dbReference type="InterPro" id="IPR005650">
    <property type="entry name" value="BlaI_family"/>
</dbReference>
<gene>
    <name evidence="5" type="ORF">ACFQ45_09675</name>
</gene>
<dbReference type="EMBL" id="JBHTMN010000011">
    <property type="protein sequence ID" value="MFD1383636.1"/>
    <property type="molecule type" value="Genomic_DNA"/>
</dbReference>
<dbReference type="SUPFAM" id="SSF46785">
    <property type="entry name" value="Winged helix' DNA-binding domain"/>
    <property type="match status" value="1"/>
</dbReference>
<dbReference type="Proteomes" id="UP001597059">
    <property type="component" value="Unassembled WGS sequence"/>
</dbReference>
<name>A0ABW4B315_9GAMM</name>
<comment type="caution">
    <text evidence="5">The sequence shown here is derived from an EMBL/GenBank/DDBJ whole genome shotgun (WGS) entry which is preliminary data.</text>
</comment>
<evidence type="ECO:0000256" key="4">
    <source>
        <dbReference type="ARBA" id="ARBA00023163"/>
    </source>
</evidence>
<dbReference type="Pfam" id="PF03965">
    <property type="entry name" value="Penicillinase_R"/>
    <property type="match status" value="1"/>
</dbReference>
<dbReference type="Gene3D" id="1.10.10.10">
    <property type="entry name" value="Winged helix-like DNA-binding domain superfamily/Winged helix DNA-binding domain"/>
    <property type="match status" value="1"/>
</dbReference>
<dbReference type="PIRSF" id="PIRSF019455">
    <property type="entry name" value="CopR_AtkY"/>
    <property type="match status" value="1"/>
</dbReference>
<keyword evidence="2" id="KW-0805">Transcription regulation</keyword>
<evidence type="ECO:0000256" key="2">
    <source>
        <dbReference type="ARBA" id="ARBA00023015"/>
    </source>
</evidence>
<evidence type="ECO:0000256" key="3">
    <source>
        <dbReference type="ARBA" id="ARBA00023125"/>
    </source>
</evidence>
<comment type="similarity">
    <text evidence="1">Belongs to the BlaI transcriptional regulatory family.</text>
</comment>
<keyword evidence="3" id="KW-0238">DNA-binding</keyword>
<evidence type="ECO:0000313" key="5">
    <source>
        <dbReference type="EMBL" id="MFD1383636.1"/>
    </source>
</evidence>
<accession>A0ABW4B315</accession>
<evidence type="ECO:0000313" key="6">
    <source>
        <dbReference type="Proteomes" id="UP001597059"/>
    </source>
</evidence>
<keyword evidence="6" id="KW-1185">Reference proteome</keyword>
<organism evidence="5 6">
    <name type="scientific">Rhodanobacter aciditrophus</name>
    <dbReference type="NCBI Taxonomy" id="1623218"/>
    <lineage>
        <taxon>Bacteria</taxon>
        <taxon>Pseudomonadati</taxon>
        <taxon>Pseudomonadota</taxon>
        <taxon>Gammaproteobacteria</taxon>
        <taxon>Lysobacterales</taxon>
        <taxon>Rhodanobacteraceae</taxon>
        <taxon>Rhodanobacter</taxon>
    </lineage>
</organism>
<evidence type="ECO:0000256" key="1">
    <source>
        <dbReference type="ARBA" id="ARBA00011046"/>
    </source>
</evidence>
<sequence>MVLGELEKLVLNYLWQEGEADVKQIHAILSQERQSSLNTIQSTLERLYKKKLLSRSKQGHAYQYRARVEREELIAQLIKDVASDFKTSRDETGLMAAFVSLSSELSMEDLNQLEHIIEQRRLQDNGLSK</sequence>